<dbReference type="GO" id="GO:0008033">
    <property type="term" value="P:tRNA processing"/>
    <property type="evidence" value="ECO:0007669"/>
    <property type="project" value="UniProtKB-KW"/>
</dbReference>
<dbReference type="InterPro" id="IPR050170">
    <property type="entry name" value="TruD_pseudoU_synthase"/>
</dbReference>
<keyword evidence="3" id="KW-0413">Isomerase</keyword>
<proteinExistence type="predicted"/>
<evidence type="ECO:0000313" key="3">
    <source>
        <dbReference type="EMBL" id="MCY1012217.1"/>
    </source>
</evidence>
<evidence type="ECO:0000313" key="4">
    <source>
        <dbReference type="Proteomes" id="UP001150924"/>
    </source>
</evidence>
<dbReference type="GO" id="GO:0001522">
    <property type="term" value="P:pseudouridine synthesis"/>
    <property type="evidence" value="ECO:0007669"/>
    <property type="project" value="InterPro"/>
</dbReference>
<sequence>MSRDRQDDEAPVPADSPEPAVSEDISPVSEDSRNMPVPTDRSLDADPAGPRGDLPPVPTDRSLDADPAGPHGDPASVPKDRHRGDAPTASDARARRGLSASDLERLREPPLQTADLPGVGGAIRSRPEDFRVLEVPAYDPDGRANAHVLLVLTKRGVGSEEAVAEVARQLAIPRAEVGLAGLKDKDAVTEQWISLPAAAAARLGQLSIRTYPSGQLTPTATSCAAATCAAIASRSSCAIRSWRSTRRWPAAAPRSSACARSAASTISTANSGSAVTIDARPRRSGARAGAAGPTSCSAPGSRRCSTSTCSSAAPAASCARCCAATS</sequence>
<dbReference type="GO" id="GO:0003723">
    <property type="term" value="F:RNA binding"/>
    <property type="evidence" value="ECO:0007669"/>
    <property type="project" value="InterPro"/>
</dbReference>
<dbReference type="EC" id="5.4.99.27" evidence="3"/>
<dbReference type="InterPro" id="IPR020103">
    <property type="entry name" value="PsdUridine_synth_cat_dom_sf"/>
</dbReference>
<dbReference type="Gene3D" id="3.30.2350.20">
    <property type="entry name" value="TruD, catalytic domain"/>
    <property type="match status" value="1"/>
</dbReference>
<dbReference type="PANTHER" id="PTHR47811:SF1">
    <property type="entry name" value="TRNA PSEUDOURIDINE SYNTHASE D"/>
    <property type="match status" value="1"/>
</dbReference>
<dbReference type="InterPro" id="IPR042214">
    <property type="entry name" value="TruD_catalytic"/>
</dbReference>
<dbReference type="Pfam" id="PF01142">
    <property type="entry name" value="TruD"/>
    <property type="match status" value="1"/>
</dbReference>
<evidence type="ECO:0000256" key="2">
    <source>
        <dbReference type="SAM" id="MobiDB-lite"/>
    </source>
</evidence>
<dbReference type="InterPro" id="IPR020119">
    <property type="entry name" value="PsdUridine_synth_TruD_CS"/>
</dbReference>
<dbReference type="GO" id="GO:0005829">
    <property type="term" value="C:cytosol"/>
    <property type="evidence" value="ECO:0007669"/>
    <property type="project" value="TreeGrafter"/>
</dbReference>
<dbReference type="AlphaFoldDB" id="A0A9X3EXW0"/>
<organism evidence="3 4">
    <name type="scientific">Nannocystis pusilla</name>
    <dbReference type="NCBI Taxonomy" id="889268"/>
    <lineage>
        <taxon>Bacteria</taxon>
        <taxon>Pseudomonadati</taxon>
        <taxon>Myxococcota</taxon>
        <taxon>Polyangia</taxon>
        <taxon>Nannocystales</taxon>
        <taxon>Nannocystaceae</taxon>
        <taxon>Nannocystis</taxon>
    </lineage>
</organism>
<accession>A0A9X3EXW0</accession>
<dbReference type="PROSITE" id="PS01268">
    <property type="entry name" value="UPF0024"/>
    <property type="match status" value="1"/>
</dbReference>
<dbReference type="Proteomes" id="UP001150924">
    <property type="component" value="Unassembled WGS sequence"/>
</dbReference>
<gene>
    <name evidence="3" type="primary">truD</name>
    <name evidence="3" type="ORF">OV079_43105</name>
</gene>
<dbReference type="PANTHER" id="PTHR47811">
    <property type="entry name" value="TRNA PSEUDOURIDINE SYNTHASE D"/>
    <property type="match status" value="1"/>
</dbReference>
<dbReference type="InterPro" id="IPR001656">
    <property type="entry name" value="PsdUridine_synth_TruD"/>
</dbReference>
<dbReference type="EMBL" id="JAPNKE010000002">
    <property type="protein sequence ID" value="MCY1012217.1"/>
    <property type="molecule type" value="Genomic_DNA"/>
</dbReference>
<evidence type="ECO:0000256" key="1">
    <source>
        <dbReference type="ARBA" id="ARBA00022694"/>
    </source>
</evidence>
<comment type="caution">
    <text evidence="3">The sequence shown here is derived from an EMBL/GenBank/DDBJ whole genome shotgun (WGS) entry which is preliminary data.</text>
</comment>
<dbReference type="SUPFAM" id="SSF55120">
    <property type="entry name" value="Pseudouridine synthase"/>
    <property type="match status" value="1"/>
</dbReference>
<keyword evidence="1" id="KW-0819">tRNA processing</keyword>
<keyword evidence="4" id="KW-1185">Reference proteome</keyword>
<feature type="region of interest" description="Disordered" evidence="2">
    <location>
        <begin position="1"/>
        <end position="122"/>
    </location>
</feature>
<protein>
    <submittedName>
        <fullName evidence="3">tRNA pseudouridine(13) synthase TruD</fullName>
        <ecNumber evidence="3">5.4.99.27</ecNumber>
    </submittedName>
</protein>
<dbReference type="GO" id="GO:0160150">
    <property type="term" value="F:tRNA pseudouridine(13) synthase activity"/>
    <property type="evidence" value="ECO:0007669"/>
    <property type="project" value="UniProtKB-EC"/>
</dbReference>
<feature type="region of interest" description="Disordered" evidence="2">
    <location>
        <begin position="272"/>
        <end position="302"/>
    </location>
</feature>
<name>A0A9X3EXW0_9BACT</name>
<reference evidence="3" key="1">
    <citation type="submission" date="2022-11" db="EMBL/GenBank/DDBJ databases">
        <title>Minimal conservation of predation-associated metabolite biosynthetic gene clusters underscores biosynthetic potential of Myxococcota including descriptions for ten novel species: Archangium lansinium sp. nov., Myxococcus landrumus sp. nov., Nannocystis bai.</title>
        <authorList>
            <person name="Ahearne A."/>
            <person name="Stevens C."/>
            <person name="Phillips K."/>
        </authorList>
    </citation>
    <scope>NUCLEOTIDE SEQUENCE</scope>
    <source>
        <strain evidence="3">Na p29</strain>
    </source>
</reference>